<dbReference type="InterPro" id="IPR001128">
    <property type="entry name" value="Cyt_P450"/>
</dbReference>
<organism evidence="10">
    <name type="scientific">Brassica campestris</name>
    <name type="common">Field mustard</name>
    <dbReference type="NCBI Taxonomy" id="3711"/>
    <lineage>
        <taxon>Eukaryota</taxon>
        <taxon>Viridiplantae</taxon>
        <taxon>Streptophyta</taxon>
        <taxon>Embryophyta</taxon>
        <taxon>Tracheophyta</taxon>
        <taxon>Spermatophyta</taxon>
        <taxon>Magnoliopsida</taxon>
        <taxon>eudicotyledons</taxon>
        <taxon>Gunneridae</taxon>
        <taxon>Pentapetalae</taxon>
        <taxon>rosids</taxon>
        <taxon>malvids</taxon>
        <taxon>Brassicales</taxon>
        <taxon>Brassicaceae</taxon>
        <taxon>Brassiceae</taxon>
        <taxon>Brassica</taxon>
    </lineage>
</organism>
<dbReference type="SUPFAM" id="SSF48264">
    <property type="entry name" value="Cytochrome P450"/>
    <property type="match status" value="1"/>
</dbReference>
<evidence type="ECO:0000256" key="4">
    <source>
        <dbReference type="ARBA" id="ARBA00022723"/>
    </source>
</evidence>
<comment type="similarity">
    <text evidence="2 9">Belongs to the cytochrome P450 family.</text>
</comment>
<feature type="binding site" description="axial binding residue" evidence="8">
    <location>
        <position position="467"/>
    </location>
    <ligand>
        <name>heme</name>
        <dbReference type="ChEBI" id="CHEBI:30413"/>
    </ligand>
    <ligandPart>
        <name>Fe</name>
        <dbReference type="ChEBI" id="CHEBI:18248"/>
    </ligandPart>
</feature>
<evidence type="ECO:0000256" key="1">
    <source>
        <dbReference type="ARBA" id="ARBA00001971"/>
    </source>
</evidence>
<dbReference type="PRINTS" id="PR00385">
    <property type="entry name" value="P450"/>
</dbReference>
<dbReference type="Proteomes" id="UP000264353">
    <property type="component" value="Unassembled WGS sequence"/>
</dbReference>
<sequence length="526" mass="59340">MTIFFLCFSCVLLLVSFVFFLRKIKENKRCSNLPPNPPRLPIIGNLHQLAGLPHRCIHHLSIKYGPVVLLHLGSVPTVVISSSEAAEQVLKLHDLVCCSRPKTVATGKLSYGFKDIGLAQYGEYWREMRKLVVIELFSLKKVRSFRKIREEEVGLMVKKVSESALQQSPVDLNNTFFSLTASIICRVALGQNFNESGFFIGKGRLEELLNELVLVLGGFTCSDLFPCVLGRFLDWLFGGHNRINKVFEELDAFYQHVIDDHLKHEAHAGKKAMDSQADIAALLLGALMYLANCTRPDISFAVNLLARFSSFPTQRHWNGIKHDIFIAGVDTGAVTMIWAMTELAKNPRVMRKAQEEIRNTLGLKKESISEEDINKVDYLKLIIKETFRLHPALPLLLPRETMSHVKINGYDIPPKTQILLNVWTIGRDPGRWTDPEAFIPERFANTCVDFKGQSFELLPFGSGRRMCPGMPMAVASVELGLLSLLYFFDWILPEGMISEGEIDMKEAGNLTIVKKQPLQLVPVLHH</sequence>
<dbReference type="Pfam" id="PF00067">
    <property type="entry name" value="p450"/>
    <property type="match status" value="1"/>
</dbReference>
<keyword evidence="4 8" id="KW-0479">Metal-binding</keyword>
<keyword evidence="7 9" id="KW-0503">Monooxygenase</keyword>
<accession>A0A397KUY7</accession>
<dbReference type="AlphaFoldDB" id="A0A397KUY7"/>
<dbReference type="EMBL" id="KZ868382">
    <property type="protein sequence ID" value="RIA04146.1"/>
    <property type="molecule type" value="Genomic_DNA"/>
</dbReference>
<dbReference type="CDD" id="cd11072">
    <property type="entry name" value="CYP71-like"/>
    <property type="match status" value="1"/>
</dbReference>
<dbReference type="GO" id="GO:0020037">
    <property type="term" value="F:heme binding"/>
    <property type="evidence" value="ECO:0007669"/>
    <property type="project" value="InterPro"/>
</dbReference>
<dbReference type="Gene3D" id="1.10.630.10">
    <property type="entry name" value="Cytochrome P450"/>
    <property type="match status" value="1"/>
</dbReference>
<protein>
    <recommendedName>
        <fullName evidence="11">Cytochrome P450</fullName>
    </recommendedName>
</protein>
<dbReference type="GO" id="GO:0005506">
    <property type="term" value="F:iron ion binding"/>
    <property type="evidence" value="ECO:0007669"/>
    <property type="project" value="InterPro"/>
</dbReference>
<evidence type="ECO:0000256" key="2">
    <source>
        <dbReference type="ARBA" id="ARBA00010617"/>
    </source>
</evidence>
<keyword evidence="6 8" id="KW-0408">Iron</keyword>
<keyword evidence="5 9" id="KW-0560">Oxidoreductase</keyword>
<gene>
    <name evidence="10" type="ORF">BRARA_K01649</name>
</gene>
<name>A0A397KUY7_BRACM</name>
<evidence type="ECO:0000256" key="6">
    <source>
        <dbReference type="ARBA" id="ARBA00023004"/>
    </source>
</evidence>
<dbReference type="FunFam" id="1.10.630.10:FF:000011">
    <property type="entry name" value="Cytochrome P450 83B1"/>
    <property type="match status" value="1"/>
</dbReference>
<evidence type="ECO:0008006" key="11">
    <source>
        <dbReference type="Google" id="ProtNLM"/>
    </source>
</evidence>
<dbReference type="PANTHER" id="PTHR47955:SF19">
    <property type="entry name" value="CYTOCHROME P450 71A9-LIKE ISOFORM X1"/>
    <property type="match status" value="1"/>
</dbReference>
<evidence type="ECO:0000256" key="9">
    <source>
        <dbReference type="RuleBase" id="RU000461"/>
    </source>
</evidence>
<reference evidence="10" key="1">
    <citation type="submission" date="2018-06" db="EMBL/GenBank/DDBJ databases">
        <title>WGS assembly of Brassica rapa FPsc.</title>
        <authorList>
            <person name="Bowman J."/>
            <person name="Kohchi T."/>
            <person name="Yamato K."/>
            <person name="Jenkins J."/>
            <person name="Shu S."/>
            <person name="Ishizaki K."/>
            <person name="Yamaoka S."/>
            <person name="Nishihama R."/>
            <person name="Nakamura Y."/>
            <person name="Berger F."/>
            <person name="Adam C."/>
            <person name="Aki S."/>
            <person name="Althoff F."/>
            <person name="Araki T."/>
            <person name="Arteaga-Vazquez M."/>
            <person name="Balasubrmanian S."/>
            <person name="Bauer D."/>
            <person name="Boehm C."/>
            <person name="Briginshaw L."/>
            <person name="Caballero-Perez J."/>
            <person name="Catarino B."/>
            <person name="Chen F."/>
            <person name="Chiyoda S."/>
            <person name="Chovatia M."/>
            <person name="Davies K."/>
            <person name="Delmans M."/>
            <person name="Demura T."/>
            <person name="Dierschke T."/>
            <person name="Dolan L."/>
            <person name="Dorantes-Acosta A."/>
            <person name="Eklund D."/>
            <person name="Florent S."/>
            <person name="Flores-Sandoval E."/>
            <person name="Fujiyama A."/>
            <person name="Fukuzawa H."/>
            <person name="Galik B."/>
            <person name="Grimanelli D."/>
            <person name="Grimwood J."/>
            <person name="Grossniklaus U."/>
            <person name="Hamada T."/>
            <person name="Haseloff J."/>
            <person name="Hetherington A."/>
            <person name="Higo A."/>
            <person name="Hirakawa Y."/>
            <person name="Hundley H."/>
            <person name="Ikeda Y."/>
            <person name="Inoue K."/>
            <person name="Inoue S."/>
            <person name="Ishida S."/>
            <person name="Jia Q."/>
            <person name="Kakita M."/>
            <person name="Kanazawa T."/>
            <person name="Kawai Y."/>
            <person name="Kawashima T."/>
            <person name="Kennedy M."/>
            <person name="Kinose K."/>
            <person name="Kinoshita T."/>
            <person name="Kohara Y."/>
            <person name="Koide E."/>
            <person name="Komatsu K."/>
            <person name="Kopischke S."/>
            <person name="Kubo M."/>
            <person name="Kyozuka J."/>
            <person name="Lagercrantz U."/>
            <person name="Lin S."/>
            <person name="Lindquist E."/>
            <person name="Lipzen A."/>
            <person name="Lu C."/>
            <person name="Luna E."/>
            <person name="Martienssen R."/>
            <person name="Minamino N."/>
            <person name="Mizutani M."/>
            <person name="Mizutani M."/>
            <person name="Mochizuki N."/>
            <person name="Monte I."/>
            <person name="Mosher R."/>
            <person name="Nagasaki H."/>
            <person name="Nakagami H."/>
            <person name="Naramoto S."/>
            <person name="Nishitani K."/>
            <person name="Ohtani M."/>
            <person name="Okamoto T."/>
            <person name="Okumura M."/>
            <person name="Phillips J."/>
            <person name="Pollak B."/>
            <person name="Reinders A."/>
            <person name="Roevekamp M."/>
            <person name="Sano R."/>
            <person name="Sawa S."/>
            <person name="Schmid M."/>
            <person name="Shirakawa M."/>
            <person name="Solano R."/>
            <person name="Spunde A."/>
            <person name="Suetsugu N."/>
            <person name="Sugano S."/>
            <person name="Sugiyama A."/>
            <person name="Sun R."/>
            <person name="Suzuki Y."/>
            <person name="Takenaka M."/>
            <person name="Takezawa D."/>
            <person name="Tomogane H."/>
            <person name="Tsuzuki M."/>
            <person name="Ueda T."/>
            <person name="Umeda M."/>
            <person name="Ward J."/>
            <person name="Watanabe Y."/>
            <person name="Yazaki K."/>
            <person name="Yokoyama R."/>
            <person name="Yoshitake Y."/>
            <person name="Yotsui I."/>
            <person name="Zachgo S."/>
            <person name="Schmutz J."/>
        </authorList>
    </citation>
    <scope>NUCLEOTIDE SEQUENCE [LARGE SCALE GENOMIC DNA]</scope>
</reference>
<dbReference type="InterPro" id="IPR036396">
    <property type="entry name" value="Cyt_P450_sf"/>
</dbReference>
<dbReference type="GO" id="GO:0004497">
    <property type="term" value="F:monooxygenase activity"/>
    <property type="evidence" value="ECO:0007669"/>
    <property type="project" value="UniProtKB-KW"/>
</dbReference>
<dbReference type="PRINTS" id="PR00463">
    <property type="entry name" value="EP450I"/>
</dbReference>
<evidence type="ECO:0000256" key="7">
    <source>
        <dbReference type="ARBA" id="ARBA00023033"/>
    </source>
</evidence>
<dbReference type="PANTHER" id="PTHR47955">
    <property type="entry name" value="CYTOCHROME P450 FAMILY 71 PROTEIN"/>
    <property type="match status" value="1"/>
</dbReference>
<dbReference type="GO" id="GO:0016705">
    <property type="term" value="F:oxidoreductase activity, acting on paired donors, with incorporation or reduction of molecular oxygen"/>
    <property type="evidence" value="ECO:0007669"/>
    <property type="project" value="InterPro"/>
</dbReference>
<evidence type="ECO:0000256" key="3">
    <source>
        <dbReference type="ARBA" id="ARBA00022617"/>
    </source>
</evidence>
<proteinExistence type="inferred from homology"/>
<evidence type="ECO:0000313" key="10">
    <source>
        <dbReference type="EMBL" id="RIA04146.1"/>
    </source>
</evidence>
<dbReference type="InterPro" id="IPR002401">
    <property type="entry name" value="Cyt_P450_E_grp-I"/>
</dbReference>
<evidence type="ECO:0000256" key="5">
    <source>
        <dbReference type="ARBA" id="ARBA00023002"/>
    </source>
</evidence>
<dbReference type="PROSITE" id="PS00086">
    <property type="entry name" value="CYTOCHROME_P450"/>
    <property type="match status" value="1"/>
</dbReference>
<keyword evidence="3 8" id="KW-0349">Heme</keyword>
<evidence type="ECO:0000256" key="8">
    <source>
        <dbReference type="PIRSR" id="PIRSR602401-1"/>
    </source>
</evidence>
<comment type="cofactor">
    <cofactor evidence="1 8">
        <name>heme</name>
        <dbReference type="ChEBI" id="CHEBI:30413"/>
    </cofactor>
</comment>
<dbReference type="InterPro" id="IPR017972">
    <property type="entry name" value="Cyt_P450_CS"/>
</dbReference>